<evidence type="ECO:0000313" key="2">
    <source>
        <dbReference type="EMBL" id="KRY54255.1"/>
    </source>
</evidence>
<dbReference type="EMBL" id="JYDI01000072">
    <property type="protein sequence ID" value="KRY54255.1"/>
    <property type="molecule type" value="Genomic_DNA"/>
</dbReference>
<dbReference type="Proteomes" id="UP000054653">
    <property type="component" value="Unassembled WGS sequence"/>
</dbReference>
<protein>
    <submittedName>
        <fullName evidence="2">Uncharacterized protein</fullName>
    </submittedName>
</protein>
<evidence type="ECO:0000313" key="3">
    <source>
        <dbReference type="Proteomes" id="UP000054653"/>
    </source>
</evidence>
<evidence type="ECO:0000256" key="1">
    <source>
        <dbReference type="SAM" id="MobiDB-lite"/>
    </source>
</evidence>
<comment type="caution">
    <text evidence="2">The sequence shown here is derived from an EMBL/GenBank/DDBJ whole genome shotgun (WGS) entry which is preliminary data.</text>
</comment>
<keyword evidence="3" id="KW-1185">Reference proteome</keyword>
<sequence>MILNKGCSSLRRHGSTSPCVRTRSPRSITWLVPPAANPFRPVSPVMLAICSAHQRYVIFDHRESRTAHTHWLPTSRPPLSMSYKNVGVICSELKRRGRGATDFCCTKDNQLDGGIEDNGSLLTLIRVENFAL</sequence>
<proteinExistence type="predicted"/>
<reference evidence="2 3" key="1">
    <citation type="submission" date="2015-01" db="EMBL/GenBank/DDBJ databases">
        <title>Evolution of Trichinella species and genotypes.</title>
        <authorList>
            <person name="Korhonen P.K."/>
            <person name="Edoardo P."/>
            <person name="Giuseppe L.R."/>
            <person name="Gasser R.B."/>
        </authorList>
    </citation>
    <scope>NUCLEOTIDE SEQUENCE [LARGE SCALE GENOMIC DNA]</scope>
    <source>
        <strain evidence="2">ISS120</strain>
    </source>
</reference>
<accession>A0A0V1CYG9</accession>
<organism evidence="2 3">
    <name type="scientific">Trichinella britovi</name>
    <name type="common">Parasitic roundworm</name>
    <dbReference type="NCBI Taxonomy" id="45882"/>
    <lineage>
        <taxon>Eukaryota</taxon>
        <taxon>Metazoa</taxon>
        <taxon>Ecdysozoa</taxon>
        <taxon>Nematoda</taxon>
        <taxon>Enoplea</taxon>
        <taxon>Dorylaimia</taxon>
        <taxon>Trichinellida</taxon>
        <taxon>Trichinellidae</taxon>
        <taxon>Trichinella</taxon>
    </lineage>
</organism>
<gene>
    <name evidence="2" type="ORF">T03_3657</name>
</gene>
<name>A0A0V1CYG9_TRIBR</name>
<feature type="region of interest" description="Disordered" evidence="1">
    <location>
        <begin position="1"/>
        <end position="20"/>
    </location>
</feature>
<dbReference type="AlphaFoldDB" id="A0A0V1CYG9"/>